<dbReference type="Gene3D" id="3.40.50.720">
    <property type="entry name" value="NAD(P)-binding Rossmann-like Domain"/>
    <property type="match status" value="1"/>
</dbReference>
<dbReference type="Pfam" id="PF01408">
    <property type="entry name" value="GFO_IDH_MocA"/>
    <property type="match status" value="1"/>
</dbReference>
<dbReference type="SUPFAM" id="SSF51735">
    <property type="entry name" value="NAD(P)-binding Rossmann-fold domains"/>
    <property type="match status" value="1"/>
</dbReference>
<dbReference type="PANTHER" id="PTHR43377:SF1">
    <property type="entry name" value="BILIVERDIN REDUCTASE A"/>
    <property type="match status" value="1"/>
</dbReference>
<proteinExistence type="predicted"/>
<dbReference type="GeneID" id="76199205"/>
<organism evidence="2 3">
    <name type="scientific">Halocatena marina</name>
    <dbReference type="NCBI Taxonomy" id="2934937"/>
    <lineage>
        <taxon>Archaea</taxon>
        <taxon>Methanobacteriati</taxon>
        <taxon>Methanobacteriota</taxon>
        <taxon>Stenosarchaea group</taxon>
        <taxon>Halobacteria</taxon>
        <taxon>Halobacteriales</taxon>
        <taxon>Natronomonadaceae</taxon>
        <taxon>Halocatena</taxon>
    </lineage>
</organism>
<evidence type="ECO:0000259" key="1">
    <source>
        <dbReference type="Pfam" id="PF01408"/>
    </source>
</evidence>
<accession>A0ABD5YNF4</accession>
<dbReference type="InterPro" id="IPR036291">
    <property type="entry name" value="NAD(P)-bd_dom_sf"/>
</dbReference>
<dbReference type="SUPFAM" id="SSF55347">
    <property type="entry name" value="Glyceraldehyde-3-phosphate dehydrogenase-like, C-terminal domain"/>
    <property type="match status" value="1"/>
</dbReference>
<dbReference type="RefSeq" id="WP_248905796.1">
    <property type="nucleotide sequence ID" value="NZ_CP109979.1"/>
</dbReference>
<protein>
    <submittedName>
        <fullName evidence="2">Gfo/Idh/MocA family protein</fullName>
    </submittedName>
</protein>
<gene>
    <name evidence="2" type="ORF">ACFQL7_07090</name>
</gene>
<keyword evidence="3" id="KW-1185">Reference proteome</keyword>
<dbReference type="InterPro" id="IPR051450">
    <property type="entry name" value="Gfo/Idh/MocA_Oxidoreductases"/>
</dbReference>
<sequence length="357" mass="39799">MNYDVAFIGTGPEPHNQVWGESAAMAYRHGWGYQQQDQCALVSCADLVLENARAFADEFDISGENVYEDYEEMLYETDPDIVSIATPVPTHADIVVDVAETAVPDAIHCEKPMAETWGDCQRMAIACDEQEIQLTFNHQRRFDPQWRAAKDLLDSGEIGTLERVMIGGKNLFDFGTHLIDLCNFYNDECPAEWVLGGIDYREADVRYGSHNENQSVAVWEYDNGVRGFASTGHVGQAIIGCHNRLVGSEGIIEVHPYDDDAALRINRFDGEGWEAVLLEEPERTTIGLGIEHIVACLDTNEKSQLGAENALRAMEIIFGTYESVRSRGRVEFPLKIEDNPLDAMVESGDLQPSSTEL</sequence>
<dbReference type="InterPro" id="IPR000683">
    <property type="entry name" value="Gfo/Idh/MocA-like_OxRdtase_N"/>
</dbReference>
<evidence type="ECO:0000313" key="3">
    <source>
        <dbReference type="Proteomes" id="UP001596417"/>
    </source>
</evidence>
<dbReference type="Gene3D" id="3.30.360.10">
    <property type="entry name" value="Dihydrodipicolinate Reductase, domain 2"/>
    <property type="match status" value="1"/>
</dbReference>
<dbReference type="AlphaFoldDB" id="A0ABD5YNF4"/>
<dbReference type="EMBL" id="JBHTAX010000001">
    <property type="protein sequence ID" value="MFC7189641.1"/>
    <property type="molecule type" value="Genomic_DNA"/>
</dbReference>
<name>A0ABD5YNF4_9EURY</name>
<dbReference type="Proteomes" id="UP001596417">
    <property type="component" value="Unassembled WGS sequence"/>
</dbReference>
<feature type="domain" description="Gfo/Idh/MocA-like oxidoreductase N-terminal" evidence="1">
    <location>
        <begin position="25"/>
        <end position="138"/>
    </location>
</feature>
<reference evidence="2 3" key="1">
    <citation type="journal article" date="2019" name="Int. J. Syst. Evol. Microbiol.">
        <title>The Global Catalogue of Microorganisms (GCM) 10K type strain sequencing project: providing services to taxonomists for standard genome sequencing and annotation.</title>
        <authorList>
            <consortium name="The Broad Institute Genomics Platform"/>
            <consortium name="The Broad Institute Genome Sequencing Center for Infectious Disease"/>
            <person name="Wu L."/>
            <person name="Ma J."/>
        </authorList>
    </citation>
    <scope>NUCLEOTIDE SEQUENCE [LARGE SCALE GENOMIC DNA]</scope>
    <source>
        <strain evidence="2 3">RDMS1</strain>
    </source>
</reference>
<comment type="caution">
    <text evidence="2">The sequence shown here is derived from an EMBL/GenBank/DDBJ whole genome shotgun (WGS) entry which is preliminary data.</text>
</comment>
<dbReference type="PANTHER" id="PTHR43377">
    <property type="entry name" value="BILIVERDIN REDUCTASE A"/>
    <property type="match status" value="1"/>
</dbReference>
<evidence type="ECO:0000313" key="2">
    <source>
        <dbReference type="EMBL" id="MFC7189641.1"/>
    </source>
</evidence>